<evidence type="ECO:0000313" key="2">
    <source>
        <dbReference type="EMBL" id="KAJ4953231.1"/>
    </source>
</evidence>
<dbReference type="SUPFAM" id="SSF57756">
    <property type="entry name" value="Retrovirus zinc finger-like domains"/>
    <property type="match status" value="1"/>
</dbReference>
<dbReference type="Gene3D" id="4.10.60.10">
    <property type="entry name" value="Zinc finger, CCHC-type"/>
    <property type="match status" value="1"/>
</dbReference>
<dbReference type="OrthoDB" id="1937173at2759"/>
<name>A0A9Q0GUD1_9MAGN</name>
<evidence type="ECO:0000313" key="3">
    <source>
        <dbReference type="Proteomes" id="UP001141806"/>
    </source>
</evidence>
<organism evidence="2 3">
    <name type="scientific">Protea cynaroides</name>
    <dbReference type="NCBI Taxonomy" id="273540"/>
    <lineage>
        <taxon>Eukaryota</taxon>
        <taxon>Viridiplantae</taxon>
        <taxon>Streptophyta</taxon>
        <taxon>Embryophyta</taxon>
        <taxon>Tracheophyta</taxon>
        <taxon>Spermatophyta</taxon>
        <taxon>Magnoliopsida</taxon>
        <taxon>Proteales</taxon>
        <taxon>Proteaceae</taxon>
        <taxon>Protea</taxon>
    </lineage>
</organism>
<keyword evidence="3" id="KW-1185">Reference proteome</keyword>
<sequence>MEKEFLSLYQGQMTVDAYQQRYEELFFIAPVSMQAEDTKTRRFVMGLRGSIREHVLGLEKKIYNEAIQIARVIESSQRERYFAQNRGIKRPNGNSYNGGNTKTFKPFRTQDFNAAAKTTSAAQQQQKPNNERVKCFNYNHLGHIARECPKPKK</sequence>
<proteinExistence type="predicted"/>
<evidence type="ECO:0008006" key="4">
    <source>
        <dbReference type="Google" id="ProtNLM"/>
    </source>
</evidence>
<comment type="caution">
    <text evidence="2">The sequence shown here is derived from an EMBL/GenBank/DDBJ whole genome shotgun (WGS) entry which is preliminary data.</text>
</comment>
<dbReference type="Proteomes" id="UP001141806">
    <property type="component" value="Unassembled WGS sequence"/>
</dbReference>
<dbReference type="EMBL" id="JAMYWD010000012">
    <property type="protein sequence ID" value="KAJ4953231.1"/>
    <property type="molecule type" value="Genomic_DNA"/>
</dbReference>
<gene>
    <name evidence="2" type="ORF">NE237_030063</name>
</gene>
<feature type="region of interest" description="Disordered" evidence="1">
    <location>
        <begin position="84"/>
        <end position="103"/>
    </location>
</feature>
<dbReference type="InterPro" id="IPR036875">
    <property type="entry name" value="Znf_CCHC_sf"/>
</dbReference>
<dbReference type="GO" id="GO:0003676">
    <property type="term" value="F:nucleic acid binding"/>
    <property type="evidence" value="ECO:0007669"/>
    <property type="project" value="InterPro"/>
</dbReference>
<accession>A0A9Q0GUD1</accession>
<reference evidence="2" key="1">
    <citation type="journal article" date="2023" name="Plant J.">
        <title>The genome of the king protea, Protea cynaroides.</title>
        <authorList>
            <person name="Chang J."/>
            <person name="Duong T.A."/>
            <person name="Schoeman C."/>
            <person name="Ma X."/>
            <person name="Roodt D."/>
            <person name="Barker N."/>
            <person name="Li Z."/>
            <person name="Van de Peer Y."/>
            <person name="Mizrachi E."/>
        </authorList>
    </citation>
    <scope>NUCLEOTIDE SEQUENCE</scope>
    <source>
        <tissue evidence="2">Young leaves</tissue>
    </source>
</reference>
<dbReference type="GO" id="GO:0008270">
    <property type="term" value="F:zinc ion binding"/>
    <property type="evidence" value="ECO:0007669"/>
    <property type="project" value="InterPro"/>
</dbReference>
<evidence type="ECO:0000256" key="1">
    <source>
        <dbReference type="SAM" id="MobiDB-lite"/>
    </source>
</evidence>
<feature type="compositionally biased region" description="Polar residues" evidence="1">
    <location>
        <begin position="92"/>
        <end position="103"/>
    </location>
</feature>
<protein>
    <recommendedName>
        <fullName evidence="4">CCHC-type domain-containing protein</fullName>
    </recommendedName>
</protein>
<dbReference type="AlphaFoldDB" id="A0A9Q0GUD1"/>